<evidence type="ECO:0000256" key="3">
    <source>
        <dbReference type="SAM" id="MobiDB-lite"/>
    </source>
</evidence>
<feature type="compositionally biased region" description="Basic and acidic residues" evidence="3">
    <location>
        <begin position="1"/>
        <end position="11"/>
    </location>
</feature>
<keyword evidence="4" id="KW-0812">Transmembrane</keyword>
<dbReference type="SUPFAM" id="SSF103473">
    <property type="entry name" value="MFS general substrate transporter"/>
    <property type="match status" value="1"/>
</dbReference>
<feature type="transmembrane region" description="Helical" evidence="4">
    <location>
        <begin position="134"/>
        <end position="157"/>
    </location>
</feature>
<dbReference type="PANTHER" id="PTHR11360:SF234">
    <property type="entry name" value="MFS-TYPE TRANSPORTER DBAD-RELATED"/>
    <property type="match status" value="1"/>
</dbReference>
<dbReference type="PANTHER" id="PTHR11360">
    <property type="entry name" value="MONOCARBOXYLATE TRANSPORTER"/>
    <property type="match status" value="1"/>
</dbReference>
<feature type="region of interest" description="Disordered" evidence="3">
    <location>
        <begin position="1"/>
        <end position="23"/>
    </location>
</feature>
<dbReference type="InterPro" id="IPR011701">
    <property type="entry name" value="MFS"/>
</dbReference>
<evidence type="ECO:0000259" key="5">
    <source>
        <dbReference type="PROSITE" id="PS50850"/>
    </source>
</evidence>
<comment type="subcellular location">
    <subcellularLocation>
        <location evidence="1">Membrane</location>
        <topology evidence="1">Multi-pass membrane protein</topology>
    </subcellularLocation>
</comment>
<feature type="transmembrane region" description="Helical" evidence="4">
    <location>
        <begin position="402"/>
        <end position="426"/>
    </location>
</feature>
<proteinExistence type="inferred from homology"/>
<dbReference type="GO" id="GO:0016020">
    <property type="term" value="C:membrane"/>
    <property type="evidence" value="ECO:0007669"/>
    <property type="project" value="UniProtKB-SubCell"/>
</dbReference>
<feature type="transmembrane region" description="Helical" evidence="4">
    <location>
        <begin position="42"/>
        <end position="63"/>
    </location>
</feature>
<feature type="transmembrane region" description="Helical" evidence="4">
    <location>
        <begin position="109"/>
        <end position="128"/>
    </location>
</feature>
<comment type="similarity">
    <text evidence="2">Belongs to the major facilitator superfamily. Monocarboxylate porter (TC 2.A.1.13) family.</text>
</comment>
<dbReference type="GO" id="GO:0022857">
    <property type="term" value="F:transmembrane transporter activity"/>
    <property type="evidence" value="ECO:0007669"/>
    <property type="project" value="InterPro"/>
</dbReference>
<feature type="domain" description="Major facilitator superfamily (MFS) profile" evidence="5">
    <location>
        <begin position="248"/>
        <end position="436"/>
    </location>
</feature>
<feature type="transmembrane region" description="Helical" evidence="4">
    <location>
        <begin position="83"/>
        <end position="102"/>
    </location>
</feature>
<organism evidence="6 7">
    <name type="scientific">Kwoniella mangroviensis CBS 10435</name>
    <dbReference type="NCBI Taxonomy" id="1331196"/>
    <lineage>
        <taxon>Eukaryota</taxon>
        <taxon>Fungi</taxon>
        <taxon>Dikarya</taxon>
        <taxon>Basidiomycota</taxon>
        <taxon>Agaricomycotina</taxon>
        <taxon>Tremellomycetes</taxon>
        <taxon>Tremellales</taxon>
        <taxon>Cryptococcaceae</taxon>
        <taxon>Kwoniella</taxon>
    </lineage>
</organism>
<evidence type="ECO:0000313" key="6">
    <source>
        <dbReference type="EMBL" id="OCF56165.1"/>
    </source>
</evidence>
<reference evidence="7" key="2">
    <citation type="submission" date="2013-12" db="EMBL/GenBank/DDBJ databases">
        <title>Evolution of pathogenesis and genome organization in the Tremellales.</title>
        <authorList>
            <person name="Cuomo C."/>
            <person name="Litvintseva A."/>
            <person name="Heitman J."/>
            <person name="Chen Y."/>
            <person name="Sun S."/>
            <person name="Springer D."/>
            <person name="Dromer F."/>
            <person name="Young S."/>
            <person name="Zeng Q."/>
            <person name="Chapman S."/>
            <person name="Gujja S."/>
            <person name="Saif S."/>
            <person name="Birren B."/>
        </authorList>
    </citation>
    <scope>NUCLEOTIDE SEQUENCE [LARGE SCALE GENOMIC DNA]</scope>
    <source>
        <strain evidence="7">CBS 10435</strain>
    </source>
</reference>
<dbReference type="AlphaFoldDB" id="A0A1B9IKR8"/>
<evidence type="ECO:0000256" key="4">
    <source>
        <dbReference type="SAM" id="Phobius"/>
    </source>
</evidence>
<feature type="transmembrane region" description="Helical" evidence="4">
    <location>
        <begin position="314"/>
        <end position="333"/>
    </location>
</feature>
<feature type="transmembrane region" description="Helical" evidence="4">
    <location>
        <begin position="249"/>
        <end position="271"/>
    </location>
</feature>
<reference evidence="6 7" key="1">
    <citation type="submission" date="2013-07" db="EMBL/GenBank/DDBJ databases">
        <title>The Genome Sequence of Kwoniella mangroviensis CBS10435.</title>
        <authorList>
            <consortium name="The Broad Institute Genome Sequencing Platform"/>
            <person name="Cuomo C."/>
            <person name="Litvintseva A."/>
            <person name="Chen Y."/>
            <person name="Heitman J."/>
            <person name="Sun S."/>
            <person name="Springer D."/>
            <person name="Dromer F."/>
            <person name="Young S.K."/>
            <person name="Zeng Q."/>
            <person name="Gargeya S."/>
            <person name="Fitzgerald M."/>
            <person name="Abouelleil A."/>
            <person name="Alvarado L."/>
            <person name="Berlin A.M."/>
            <person name="Chapman S.B."/>
            <person name="Dewar J."/>
            <person name="Goldberg J."/>
            <person name="Griggs A."/>
            <person name="Gujja S."/>
            <person name="Hansen M."/>
            <person name="Howarth C."/>
            <person name="Imamovic A."/>
            <person name="Larimer J."/>
            <person name="McCowan C."/>
            <person name="Murphy C."/>
            <person name="Pearson M."/>
            <person name="Priest M."/>
            <person name="Roberts A."/>
            <person name="Saif S."/>
            <person name="Shea T."/>
            <person name="Sykes S."/>
            <person name="Wortman J."/>
            <person name="Nusbaum C."/>
            <person name="Birren B."/>
        </authorList>
    </citation>
    <scope>NUCLEOTIDE SEQUENCE [LARGE SCALE GENOMIC DNA]</scope>
    <source>
        <strain evidence="6 7">CBS 10435</strain>
    </source>
</reference>
<dbReference type="Proteomes" id="UP000092583">
    <property type="component" value="Unassembled WGS sequence"/>
</dbReference>
<accession>A0A1B9IKR8</accession>
<evidence type="ECO:0000256" key="1">
    <source>
        <dbReference type="ARBA" id="ARBA00004141"/>
    </source>
</evidence>
<evidence type="ECO:0000313" key="7">
    <source>
        <dbReference type="Proteomes" id="UP000092583"/>
    </source>
</evidence>
<name>A0A1B9IKR8_9TREE</name>
<dbReference type="InterPro" id="IPR036259">
    <property type="entry name" value="MFS_trans_sf"/>
</dbReference>
<feature type="transmembrane region" description="Helical" evidence="4">
    <location>
        <begin position="283"/>
        <end position="302"/>
    </location>
</feature>
<feature type="transmembrane region" description="Helical" evidence="4">
    <location>
        <begin position="339"/>
        <end position="365"/>
    </location>
</feature>
<dbReference type="PROSITE" id="PS50850">
    <property type="entry name" value="MFS"/>
    <property type="match status" value="1"/>
</dbReference>
<dbReference type="Gene3D" id="1.20.1250.20">
    <property type="entry name" value="MFS general substrate transporter like domains"/>
    <property type="match status" value="2"/>
</dbReference>
<dbReference type="EMBL" id="KV700091">
    <property type="protein sequence ID" value="OCF56165.1"/>
    <property type="molecule type" value="Genomic_DNA"/>
</dbReference>
<gene>
    <name evidence="6" type="ORF">L486_06106</name>
</gene>
<dbReference type="OrthoDB" id="6509908at2759"/>
<evidence type="ECO:0000256" key="2">
    <source>
        <dbReference type="ARBA" id="ARBA00006727"/>
    </source>
</evidence>
<dbReference type="Pfam" id="PF07690">
    <property type="entry name" value="MFS_1"/>
    <property type="match status" value="1"/>
</dbReference>
<feature type="transmembrane region" description="Helical" evidence="4">
    <location>
        <begin position="202"/>
        <end position="221"/>
    </location>
</feature>
<protein>
    <recommendedName>
        <fullName evidence="5">Major facilitator superfamily (MFS) profile domain-containing protein</fullName>
    </recommendedName>
</protein>
<keyword evidence="4" id="KW-1133">Transmembrane helix</keyword>
<keyword evidence="7" id="KW-1185">Reference proteome</keyword>
<feature type="transmembrane region" description="Helical" evidence="4">
    <location>
        <begin position="169"/>
        <end position="190"/>
    </location>
</feature>
<keyword evidence="4" id="KW-0472">Membrane</keyword>
<dbReference type="InterPro" id="IPR050327">
    <property type="entry name" value="Proton-linked_MCT"/>
</dbReference>
<dbReference type="InterPro" id="IPR020846">
    <property type="entry name" value="MFS_dom"/>
</dbReference>
<feature type="transmembrane region" description="Helical" evidence="4">
    <location>
        <begin position="377"/>
        <end position="396"/>
    </location>
</feature>
<sequence>MNDRSPKHQEKTTPSADSECDLEKYKEQTPTQSAFPEGGRDAWLTILGAWFLVFGTFGTANTFGVFQSYYVITKYIVRDSSDLAWVGSLQMFLLFMMGGVSGPLFDKGYFYPLVGSGAAIHIFSFYMVSLCKRFWQTFLAQGVLAGIGMGMIFVPALGVVSQYFKAKRGLASGIVVTGSSAGGVVLPIMLNKLIEKHDFARGVQYTGVLLAGCVVVGIALIRPFGGVRGHQVVDGLKPDPKSFFREPGYVALCIGVFFVAWGVLFPIIFLQYFAEFNHTSESLAFYMIAILNGASVVGRTVPNLIADKLGALNLMTVMSFLTSGICFAFFGAAKSTAGLVVVAILYRAFSGAFVSLLAPAVFSMAKSQQEVGTRMGISMMALGVAALTGSPLGAAILDSRGYGASIAWSGSMGAAGTALFAVATYFTAKSKSHWKV</sequence>